<dbReference type="OrthoDB" id="2121828at2759"/>
<protein>
    <recommendedName>
        <fullName evidence="10">Diphenol oxidase</fullName>
    </recommendedName>
</protein>
<feature type="domain" description="Plastocyanin-like" evidence="7">
    <location>
        <begin position="510"/>
        <end position="608"/>
    </location>
</feature>
<dbReference type="InterPro" id="IPR001117">
    <property type="entry name" value="Cu-oxidase_2nd"/>
</dbReference>
<dbReference type="PANTHER" id="PTHR11709">
    <property type="entry name" value="MULTI-COPPER OXIDASE"/>
    <property type="match status" value="1"/>
</dbReference>
<evidence type="ECO:0000259" key="8">
    <source>
        <dbReference type="Pfam" id="PF07732"/>
    </source>
</evidence>
<reference evidence="9" key="1">
    <citation type="submission" date="2013-07" db="EMBL/GenBank/DDBJ databases">
        <title>The Genome Sequence of Cryptococcus bestiolae CBS10118.</title>
        <authorList>
            <consortium name="The Broad Institute Genome Sequencing Platform"/>
            <person name="Cuomo C."/>
            <person name="Litvintseva A."/>
            <person name="Chen Y."/>
            <person name="Heitman J."/>
            <person name="Sun S."/>
            <person name="Springer D."/>
            <person name="Dromer F."/>
            <person name="Young S.K."/>
            <person name="Zeng Q."/>
            <person name="Gargeya S."/>
            <person name="Fitzgerald M."/>
            <person name="Abouelleil A."/>
            <person name="Alvarado L."/>
            <person name="Berlin A.M."/>
            <person name="Chapman S.B."/>
            <person name="Dewar J."/>
            <person name="Goldberg J."/>
            <person name="Griggs A."/>
            <person name="Gujja S."/>
            <person name="Hansen M."/>
            <person name="Howarth C."/>
            <person name="Imamovic A."/>
            <person name="Larimer J."/>
            <person name="McCowan C."/>
            <person name="Murphy C."/>
            <person name="Pearson M."/>
            <person name="Priest M."/>
            <person name="Roberts A."/>
            <person name="Saif S."/>
            <person name="Shea T."/>
            <person name="Sykes S."/>
            <person name="Wortman J."/>
            <person name="Nusbaum C."/>
            <person name="Birren B."/>
        </authorList>
    </citation>
    <scope>NUCLEOTIDE SEQUENCE [LARGE SCALE GENOMIC DNA]</scope>
    <source>
        <strain evidence="9">CBS 10118</strain>
    </source>
</reference>
<evidence type="ECO:0000256" key="2">
    <source>
        <dbReference type="ARBA" id="ARBA00023008"/>
    </source>
</evidence>
<dbReference type="GO" id="GO:0005507">
    <property type="term" value="F:copper ion binding"/>
    <property type="evidence" value="ECO:0007669"/>
    <property type="project" value="InterPro"/>
</dbReference>
<keyword evidence="3" id="KW-1015">Disulfide bond</keyword>
<dbReference type="Gene3D" id="2.60.40.420">
    <property type="entry name" value="Cupredoxins - blue copper proteins"/>
    <property type="match status" value="3"/>
</dbReference>
<sequence>MSEQGQSTRDVVHSEGPVCFFFSRIDSRCFHTFPGISKGFHRPESQPSRQHSLLRSQESGVVERLRGDQRTCMSLIPSDTVLQARLKMLMRGCHSQKTREYWFEIGTATANPDGYTRQIYTVNGQFPGPLIEVNYGDTLVVHVHNTLDTPQAVHWHGLNQNGTGYMDGVPGISQCPIPPGGSFIYEFPINNRWGTYWWHSHYSNDLQEGIYGPLIVHHPEEPVRRGQDYDEDRIIFVGDWWHDRAEVIVAGLTSSEGYRGTVASPEPDTILINGVGEANCSSSLYPAGASCDPPPRPIIYLPVNKRVRLRFINTASHSHLRLSLDQHDLEVVEADSTPVWGPTLHELPISEAQRYSVIIYTNQGKVGDKFWLRVNQGTACQAVGSPQWALGVIEYYDGATDTPVEGAERSFPTTQAWPDLAGFDQACRDLDEAYTLYPRQVVDAFQGTFLTHAFSSQFGVWTLADGEQRTGFALNNVSYQNIINDPILSVVEREGYFDRPYITNVMAWENGEMDLIINNLDPIDHPFHVHGNDFQIVRRSAGNVTAEQVKAMNIRVANPLRRDTIWIPGLSYAVLRIKTDNPGVWTVHCHIGWHLSQGKLGAIIIRPQDIQSNYARPDNWQDLCQGQDRNAIGPNRRAATASQHTHDRWGVRIFQSLRAKLVQRMSALE</sequence>
<evidence type="ECO:0000259" key="7">
    <source>
        <dbReference type="Pfam" id="PF07731"/>
    </source>
</evidence>
<feature type="compositionally biased region" description="Polar residues" evidence="5">
    <location>
        <begin position="45"/>
        <end position="59"/>
    </location>
</feature>
<dbReference type="InterPro" id="IPR008972">
    <property type="entry name" value="Cupredoxin"/>
</dbReference>
<dbReference type="PANTHER" id="PTHR11709:SF414">
    <property type="entry name" value="ADR239WP"/>
    <property type="match status" value="1"/>
</dbReference>
<evidence type="ECO:0000256" key="5">
    <source>
        <dbReference type="SAM" id="MobiDB-lite"/>
    </source>
</evidence>
<feature type="domain" description="Plastocyanin-like" evidence="8">
    <location>
        <begin position="106"/>
        <end position="220"/>
    </location>
</feature>
<comment type="similarity">
    <text evidence="1">Belongs to the multicopper oxidase family.</text>
</comment>
<dbReference type="Pfam" id="PF00394">
    <property type="entry name" value="Cu-oxidase"/>
    <property type="match status" value="1"/>
</dbReference>
<reference evidence="9" key="2">
    <citation type="submission" date="2014-01" db="EMBL/GenBank/DDBJ databases">
        <title>Evolution of pathogenesis and genome organization in the Tremellales.</title>
        <authorList>
            <person name="Cuomo C."/>
            <person name="Litvintseva A."/>
            <person name="Heitman J."/>
            <person name="Chen Y."/>
            <person name="Sun S."/>
            <person name="Springer D."/>
            <person name="Dromer F."/>
            <person name="Young S."/>
            <person name="Zeng Q."/>
            <person name="Chapman S."/>
            <person name="Gujja S."/>
            <person name="Saif S."/>
            <person name="Birren B."/>
        </authorList>
    </citation>
    <scope>NUCLEOTIDE SEQUENCE</scope>
    <source>
        <strain evidence="9">CBS 10118</strain>
    </source>
</reference>
<feature type="region of interest" description="Disordered" evidence="5">
    <location>
        <begin position="40"/>
        <end position="60"/>
    </location>
</feature>
<dbReference type="InterPro" id="IPR011707">
    <property type="entry name" value="Cu-oxidase-like_N"/>
</dbReference>
<dbReference type="AlphaFoldDB" id="A0A1B9FYP4"/>
<dbReference type="VEuPathDB" id="FungiDB:I302_06878"/>
<dbReference type="CDD" id="cd13857">
    <property type="entry name" value="CuRO_1_Diphenol_Ox"/>
    <property type="match status" value="1"/>
</dbReference>
<dbReference type="GO" id="GO:0016491">
    <property type="term" value="F:oxidoreductase activity"/>
    <property type="evidence" value="ECO:0007669"/>
    <property type="project" value="InterPro"/>
</dbReference>
<dbReference type="SUPFAM" id="SSF49503">
    <property type="entry name" value="Cupredoxins"/>
    <property type="match status" value="3"/>
</dbReference>
<accession>A0A1B9FYP4</accession>
<dbReference type="Pfam" id="PF07731">
    <property type="entry name" value="Cu-oxidase_2"/>
    <property type="match status" value="1"/>
</dbReference>
<dbReference type="EMBL" id="KI894023">
    <property type="protein sequence ID" value="OCF23892.1"/>
    <property type="molecule type" value="Genomic_DNA"/>
</dbReference>
<evidence type="ECO:0008006" key="10">
    <source>
        <dbReference type="Google" id="ProtNLM"/>
    </source>
</evidence>
<proteinExistence type="inferred from homology"/>
<evidence type="ECO:0000256" key="1">
    <source>
        <dbReference type="ARBA" id="ARBA00010609"/>
    </source>
</evidence>
<evidence type="ECO:0000259" key="6">
    <source>
        <dbReference type="Pfam" id="PF00394"/>
    </source>
</evidence>
<keyword evidence="2" id="KW-0186">Copper</keyword>
<dbReference type="InterPro" id="IPR045087">
    <property type="entry name" value="Cu-oxidase_fam"/>
</dbReference>
<evidence type="ECO:0000256" key="4">
    <source>
        <dbReference type="ARBA" id="ARBA00023180"/>
    </source>
</evidence>
<dbReference type="Pfam" id="PF07732">
    <property type="entry name" value="Cu-oxidase_3"/>
    <property type="match status" value="1"/>
</dbReference>
<evidence type="ECO:0000256" key="3">
    <source>
        <dbReference type="ARBA" id="ARBA00023157"/>
    </source>
</evidence>
<evidence type="ECO:0000313" key="9">
    <source>
        <dbReference type="EMBL" id="OCF23892.1"/>
    </source>
</evidence>
<keyword evidence="4" id="KW-0325">Glycoprotein</keyword>
<dbReference type="STRING" id="1296100.A0A1B9FYP4"/>
<name>A0A1B9FYP4_9TREE</name>
<feature type="domain" description="Plastocyanin-like" evidence="6">
    <location>
        <begin position="232"/>
        <end position="382"/>
    </location>
</feature>
<gene>
    <name evidence="9" type="ORF">I302_06878</name>
</gene>
<organism evidence="9">
    <name type="scientific">Kwoniella bestiolae CBS 10118</name>
    <dbReference type="NCBI Taxonomy" id="1296100"/>
    <lineage>
        <taxon>Eukaryota</taxon>
        <taxon>Fungi</taxon>
        <taxon>Dikarya</taxon>
        <taxon>Basidiomycota</taxon>
        <taxon>Agaricomycotina</taxon>
        <taxon>Tremellomycetes</taxon>
        <taxon>Tremellales</taxon>
        <taxon>Cryptococcaceae</taxon>
        <taxon>Kwoniella</taxon>
    </lineage>
</organism>
<dbReference type="InterPro" id="IPR011706">
    <property type="entry name" value="Cu-oxidase_C"/>
</dbReference>